<dbReference type="InterPro" id="IPR045070">
    <property type="entry name" value="MATE_MepA-like"/>
</dbReference>
<dbReference type="PANTHER" id="PTHR43823">
    <property type="entry name" value="SPORULATION PROTEIN YKVU"/>
    <property type="match status" value="1"/>
</dbReference>
<dbReference type="CDD" id="cd13143">
    <property type="entry name" value="MATE_MepA_like"/>
    <property type="match status" value="1"/>
</dbReference>
<keyword evidence="8 10" id="KW-0472">Membrane</keyword>
<keyword evidence="9" id="KW-0046">Antibiotic resistance</keyword>
<reference evidence="11 12" key="1">
    <citation type="submission" date="2011-03" db="EMBL/GenBank/DDBJ databases">
        <title>The Genome Sequence of Gemella haemolysans M341.</title>
        <authorList>
            <consortium name="The Broad Institute Genome Sequencing Platform"/>
            <consortium name="The Broad Institute Genome Sequencing Center for Infectious Disease"/>
            <person name="Earl A."/>
            <person name="Ward D."/>
            <person name="Feldgarden M."/>
            <person name="Gevers D."/>
            <person name="Sibley C.D."/>
            <person name="Field T.R."/>
            <person name="Grinwis M."/>
            <person name="Eshaghurshan C.S."/>
            <person name="Surette M.G."/>
            <person name="Young S.K."/>
            <person name="Zeng Q."/>
            <person name="Gargeya S."/>
            <person name="Fitzgerald M."/>
            <person name="Haas B."/>
            <person name="Abouelleil A."/>
            <person name="Alvarado L."/>
            <person name="Arachchi H.M."/>
            <person name="Berlin A."/>
            <person name="Brown A."/>
            <person name="Chapman S.B."/>
            <person name="Chen Z."/>
            <person name="Dunbar C."/>
            <person name="Freedman E."/>
            <person name="Gearin G."/>
            <person name="Gellesch M."/>
            <person name="Goldberg J."/>
            <person name="Griggs A."/>
            <person name="Gujja S."/>
            <person name="Heilman E.R."/>
            <person name="Heiman D."/>
            <person name="Howarth C."/>
            <person name="Larson L."/>
            <person name="Lui A."/>
            <person name="MacDonald P.J.P."/>
            <person name="Mehta T."/>
            <person name="Montmayeur A."/>
            <person name="Murphy C."/>
            <person name="Neiman D."/>
            <person name="Pearson M."/>
            <person name="Priest M."/>
            <person name="Roberts A."/>
            <person name="Saif S."/>
            <person name="Shea T."/>
            <person name="Shenoy N."/>
            <person name="Sisk P."/>
            <person name="Stolte C."/>
            <person name="Sykes S."/>
            <person name="White J."/>
            <person name="Yandava C."/>
            <person name="Wortman J."/>
            <person name="Nusbaum C."/>
            <person name="Birren B."/>
        </authorList>
    </citation>
    <scope>NUCLEOTIDE SEQUENCE [LARGE SCALE GENOMIC DNA]</scope>
    <source>
        <strain evidence="11 12">M341</strain>
    </source>
</reference>
<dbReference type="InterPro" id="IPR051327">
    <property type="entry name" value="MATE_MepA_subfamily"/>
</dbReference>
<dbReference type="GO" id="GO:0042910">
    <property type="term" value="F:xenobiotic transmembrane transporter activity"/>
    <property type="evidence" value="ECO:0007669"/>
    <property type="project" value="InterPro"/>
</dbReference>
<dbReference type="GO" id="GO:0005886">
    <property type="term" value="C:plasma membrane"/>
    <property type="evidence" value="ECO:0007669"/>
    <property type="project" value="UniProtKB-SubCell"/>
</dbReference>
<keyword evidence="4" id="KW-0813">Transport</keyword>
<dbReference type="GO" id="GO:0015297">
    <property type="term" value="F:antiporter activity"/>
    <property type="evidence" value="ECO:0007669"/>
    <property type="project" value="InterPro"/>
</dbReference>
<feature type="transmembrane region" description="Helical" evidence="10">
    <location>
        <begin position="282"/>
        <end position="311"/>
    </location>
</feature>
<keyword evidence="5" id="KW-1003">Cell membrane</keyword>
<feature type="transmembrane region" description="Helical" evidence="10">
    <location>
        <begin position="20"/>
        <end position="41"/>
    </location>
</feature>
<feature type="transmembrane region" description="Helical" evidence="10">
    <location>
        <begin position="61"/>
        <end position="85"/>
    </location>
</feature>
<sequence length="460" mass="50639">MEKAQNYIENPLGTKPLKKLLISFAWPAITANIINAMYSVIDQIFIGQGVGYLGNAATNVAFPLTTICLAIGLMIGIGAASNFNLELGRGNPEKAKSVVGTAVSSLFIIGIIITILVHIFLKPLMYAFGSTDEILEYAMTFAGITSLGIPFLLISISTNPIVRSDNSPKYSMFAIIFGAVLNTILNPIFIFGFGWGIAGSAWATVISQFLSALILVLYFPKFKSVKFTKQDFIPKIPLLKVAAGFGMPSFVFQGSNMIAQIVTNNLLNIHGTNSVYGNDIPIAVAGIVAKIYIIFIAIIIGLIQGAQPIFGYNYGAKKYERVRTTMRYTMKYAMIISITFFLIFEIFPKQIISLFGNGNELYFEFAVKYMRFFLLFTFINGIHISSSTFFSAIGKPKIGVTIALTKQLIVLIPMLFILSHFFGIEGVIYATPVTDLCAISVSLFFLIREFKMMPKHNVTK</sequence>
<dbReference type="Proteomes" id="UP000004773">
    <property type="component" value="Unassembled WGS sequence"/>
</dbReference>
<protein>
    <recommendedName>
        <fullName evidence="3">Multidrug export protein MepA</fullName>
    </recommendedName>
</protein>
<comment type="caution">
    <text evidence="11">The sequence shown here is derived from an EMBL/GenBank/DDBJ whole genome shotgun (WGS) entry which is preliminary data.</text>
</comment>
<comment type="subcellular location">
    <subcellularLocation>
        <location evidence="1">Cell membrane</location>
        <topology evidence="1">Multi-pass membrane protein</topology>
    </subcellularLocation>
</comment>
<evidence type="ECO:0000313" key="12">
    <source>
        <dbReference type="Proteomes" id="UP000004773"/>
    </source>
</evidence>
<gene>
    <name evidence="11" type="ORF">HMPREF0428_00731</name>
</gene>
<evidence type="ECO:0000256" key="4">
    <source>
        <dbReference type="ARBA" id="ARBA00022448"/>
    </source>
</evidence>
<feature type="transmembrane region" description="Helical" evidence="10">
    <location>
        <begin position="141"/>
        <end position="162"/>
    </location>
</feature>
<dbReference type="AlphaFoldDB" id="A0AA87DPQ9"/>
<dbReference type="InterPro" id="IPR002528">
    <property type="entry name" value="MATE_fam"/>
</dbReference>
<evidence type="ECO:0000256" key="1">
    <source>
        <dbReference type="ARBA" id="ARBA00004651"/>
    </source>
</evidence>
<feature type="transmembrane region" description="Helical" evidence="10">
    <location>
        <begin position="400"/>
        <end position="422"/>
    </location>
</feature>
<evidence type="ECO:0000256" key="2">
    <source>
        <dbReference type="ARBA" id="ARBA00008417"/>
    </source>
</evidence>
<evidence type="ECO:0000256" key="3">
    <source>
        <dbReference type="ARBA" id="ARBA00022106"/>
    </source>
</evidence>
<feature type="transmembrane region" description="Helical" evidence="10">
    <location>
        <begin position="241"/>
        <end position="262"/>
    </location>
</feature>
<evidence type="ECO:0000313" key="11">
    <source>
        <dbReference type="EMBL" id="EGF85567.1"/>
    </source>
</evidence>
<dbReference type="PIRSF" id="PIRSF006603">
    <property type="entry name" value="DinF"/>
    <property type="match status" value="1"/>
</dbReference>
<evidence type="ECO:0000256" key="7">
    <source>
        <dbReference type="ARBA" id="ARBA00022989"/>
    </source>
</evidence>
<evidence type="ECO:0000256" key="6">
    <source>
        <dbReference type="ARBA" id="ARBA00022692"/>
    </source>
</evidence>
<comment type="similarity">
    <text evidence="2">Belongs to the multi antimicrobial extrusion (MATE) (TC 2.A.66.1) family. MepA subfamily.</text>
</comment>
<evidence type="ECO:0000256" key="9">
    <source>
        <dbReference type="ARBA" id="ARBA00023251"/>
    </source>
</evidence>
<evidence type="ECO:0000256" key="5">
    <source>
        <dbReference type="ARBA" id="ARBA00022475"/>
    </source>
</evidence>
<feature type="transmembrane region" description="Helical" evidence="10">
    <location>
        <begin position="97"/>
        <end position="121"/>
    </location>
</feature>
<organism evidence="11 12">
    <name type="scientific">Gemella haemolysans M341</name>
    <dbReference type="NCBI Taxonomy" id="562981"/>
    <lineage>
        <taxon>Bacteria</taxon>
        <taxon>Bacillati</taxon>
        <taxon>Bacillota</taxon>
        <taxon>Bacilli</taxon>
        <taxon>Bacillales</taxon>
        <taxon>Gemellaceae</taxon>
        <taxon>Gemella</taxon>
    </lineage>
</organism>
<feature type="transmembrane region" description="Helical" evidence="10">
    <location>
        <begin position="201"/>
        <end position="220"/>
    </location>
</feature>
<evidence type="ECO:0000256" key="10">
    <source>
        <dbReference type="SAM" id="Phobius"/>
    </source>
</evidence>
<dbReference type="InterPro" id="IPR048279">
    <property type="entry name" value="MdtK-like"/>
</dbReference>
<dbReference type="EMBL" id="ACRO01000008">
    <property type="protein sequence ID" value="EGF85567.1"/>
    <property type="molecule type" value="Genomic_DNA"/>
</dbReference>
<dbReference type="GO" id="GO:0046677">
    <property type="term" value="P:response to antibiotic"/>
    <property type="evidence" value="ECO:0007669"/>
    <property type="project" value="UniProtKB-KW"/>
</dbReference>
<dbReference type="Pfam" id="PF01554">
    <property type="entry name" value="MatE"/>
    <property type="match status" value="2"/>
</dbReference>
<evidence type="ECO:0000256" key="8">
    <source>
        <dbReference type="ARBA" id="ARBA00023136"/>
    </source>
</evidence>
<keyword evidence="6 10" id="KW-0812">Transmembrane</keyword>
<feature type="transmembrane region" description="Helical" evidence="10">
    <location>
        <begin position="372"/>
        <end position="393"/>
    </location>
</feature>
<accession>A0AA87DPQ9</accession>
<dbReference type="PANTHER" id="PTHR43823:SF3">
    <property type="entry name" value="MULTIDRUG EXPORT PROTEIN MEPA"/>
    <property type="match status" value="1"/>
</dbReference>
<proteinExistence type="inferred from homology"/>
<dbReference type="NCBIfam" id="TIGR00797">
    <property type="entry name" value="matE"/>
    <property type="match status" value="1"/>
</dbReference>
<feature type="transmembrane region" description="Helical" evidence="10">
    <location>
        <begin position="332"/>
        <end position="352"/>
    </location>
</feature>
<name>A0AA87DPQ9_9BACL</name>
<dbReference type="RefSeq" id="WP_003146760.1">
    <property type="nucleotide sequence ID" value="NZ_GL883582.1"/>
</dbReference>
<feature type="transmembrane region" description="Helical" evidence="10">
    <location>
        <begin position="174"/>
        <end position="195"/>
    </location>
</feature>
<feature type="transmembrane region" description="Helical" evidence="10">
    <location>
        <begin position="428"/>
        <end position="447"/>
    </location>
</feature>
<keyword evidence="7 10" id="KW-1133">Transmembrane helix</keyword>